<keyword evidence="1" id="KW-0479">Metal-binding</keyword>
<dbReference type="InterPro" id="IPR017896">
    <property type="entry name" value="4Fe4S_Fe-S-bd"/>
</dbReference>
<dbReference type="InterPro" id="IPR017900">
    <property type="entry name" value="4Fe4S_Fe_S_CS"/>
</dbReference>
<evidence type="ECO:0000256" key="3">
    <source>
        <dbReference type="ARBA" id="ARBA00023014"/>
    </source>
</evidence>
<dbReference type="SUPFAM" id="SSF46548">
    <property type="entry name" value="alpha-helical ferredoxin"/>
    <property type="match status" value="1"/>
</dbReference>
<sequence>MQACPCGLLLLEMAANARAGNLDDAVTKLGLMDCIACGSCSYVCPAHIPLVQYFNYAKGELAALVKVAPVVMVRVMAVVPVMLLDLGVAKVMLMVRLISPLP</sequence>
<evidence type="ECO:0000313" key="5">
    <source>
        <dbReference type="EMBL" id="WGZ96470.1"/>
    </source>
</evidence>
<dbReference type="GO" id="GO:0051539">
    <property type="term" value="F:4 iron, 4 sulfur cluster binding"/>
    <property type="evidence" value="ECO:0007669"/>
    <property type="project" value="InterPro"/>
</dbReference>
<feature type="domain" description="4Fe-4S ferredoxin-type" evidence="4">
    <location>
        <begin position="25"/>
        <end position="54"/>
    </location>
</feature>
<evidence type="ECO:0000256" key="2">
    <source>
        <dbReference type="ARBA" id="ARBA00023004"/>
    </source>
</evidence>
<evidence type="ECO:0000259" key="4">
    <source>
        <dbReference type="PROSITE" id="PS51379"/>
    </source>
</evidence>
<dbReference type="Gene3D" id="3.30.70.20">
    <property type="match status" value="1"/>
</dbReference>
<dbReference type="Proteomes" id="UP001301326">
    <property type="component" value="Chromosome"/>
</dbReference>
<dbReference type="GO" id="GO:0046872">
    <property type="term" value="F:metal ion binding"/>
    <property type="evidence" value="ECO:0007669"/>
    <property type="project" value="UniProtKB-KW"/>
</dbReference>
<dbReference type="KEGG" id="tput:QJT81_10005"/>
<dbReference type="Pfam" id="PF13534">
    <property type="entry name" value="Fer4_17"/>
    <property type="match status" value="1"/>
</dbReference>
<dbReference type="PROSITE" id="PS51379">
    <property type="entry name" value="4FE4S_FER_2"/>
    <property type="match status" value="1"/>
</dbReference>
<reference evidence="5" key="1">
    <citation type="journal article" date="2023" name="Int. J. Mol. Sci.">
        <title>Metagenomics Revealed a New Genus 'Candidatus Thiocaldithrix dubininis' gen. nov., sp. nov. and a New Species 'Candidatus Thiothrix putei' sp. nov. in the Family Thiotrichaceae, Some Members of Which Have Traits of Both Na+- and H+-Motive Energetics.</title>
        <authorList>
            <person name="Ravin N.V."/>
            <person name="Muntyan M.S."/>
            <person name="Smolyakov D.D."/>
            <person name="Rudenko T.S."/>
            <person name="Beletsky A.V."/>
            <person name="Mardanov A.V."/>
            <person name="Grabovich M.Y."/>
        </authorList>
    </citation>
    <scope>NUCLEOTIDE SEQUENCE</scope>
    <source>
        <strain evidence="5">GKL-02</strain>
    </source>
</reference>
<gene>
    <name evidence="5" type="ORF">QJT81_10005</name>
</gene>
<protein>
    <submittedName>
        <fullName evidence="5">4Fe-4S dicluster domain-containing protein</fullName>
    </submittedName>
</protein>
<keyword evidence="2" id="KW-0408">Iron</keyword>
<organism evidence="5">
    <name type="scientific">Candidatus Thiothrix putei</name>
    <dbReference type="NCBI Taxonomy" id="3080811"/>
    <lineage>
        <taxon>Bacteria</taxon>
        <taxon>Pseudomonadati</taxon>
        <taxon>Pseudomonadota</taxon>
        <taxon>Gammaproteobacteria</taxon>
        <taxon>Thiotrichales</taxon>
        <taxon>Thiotrichaceae</taxon>
        <taxon>Thiothrix</taxon>
    </lineage>
</organism>
<name>A0AA95HG78_9GAMM</name>
<dbReference type="PROSITE" id="PS00198">
    <property type="entry name" value="4FE4S_FER_1"/>
    <property type="match status" value="1"/>
</dbReference>
<proteinExistence type="predicted"/>
<reference evidence="5" key="2">
    <citation type="submission" date="2023-04" db="EMBL/GenBank/DDBJ databases">
        <authorList>
            <person name="Beletskiy A.V."/>
            <person name="Mardanov A.V."/>
            <person name="Ravin N.V."/>
        </authorList>
    </citation>
    <scope>NUCLEOTIDE SEQUENCE</scope>
    <source>
        <strain evidence="5">GKL-02</strain>
    </source>
</reference>
<dbReference type="InterPro" id="IPR010208">
    <property type="entry name" value="Ion_transpt_RnfC/RsxC"/>
</dbReference>
<dbReference type="PANTHER" id="PTHR43034:SF2">
    <property type="entry name" value="ION-TRANSLOCATING OXIDOREDUCTASE COMPLEX SUBUNIT C"/>
    <property type="match status" value="1"/>
</dbReference>
<dbReference type="EMBL" id="CP124756">
    <property type="protein sequence ID" value="WGZ96470.1"/>
    <property type="molecule type" value="Genomic_DNA"/>
</dbReference>
<keyword evidence="3" id="KW-0411">Iron-sulfur</keyword>
<dbReference type="GO" id="GO:0016020">
    <property type="term" value="C:membrane"/>
    <property type="evidence" value="ECO:0007669"/>
    <property type="project" value="InterPro"/>
</dbReference>
<dbReference type="GO" id="GO:0009055">
    <property type="term" value="F:electron transfer activity"/>
    <property type="evidence" value="ECO:0007669"/>
    <property type="project" value="InterPro"/>
</dbReference>
<dbReference type="AlphaFoldDB" id="A0AA95HG78"/>
<dbReference type="PANTHER" id="PTHR43034">
    <property type="entry name" value="ION-TRANSLOCATING OXIDOREDUCTASE COMPLEX SUBUNIT C"/>
    <property type="match status" value="1"/>
</dbReference>
<accession>A0AA95HG78</accession>
<evidence type="ECO:0000256" key="1">
    <source>
        <dbReference type="ARBA" id="ARBA00022723"/>
    </source>
</evidence>